<dbReference type="Gene3D" id="1.10.3210.10">
    <property type="entry name" value="Hypothetical protein af1432"/>
    <property type="match status" value="1"/>
</dbReference>
<evidence type="ECO:0000313" key="2">
    <source>
        <dbReference type="EMBL" id="GAO30555.1"/>
    </source>
</evidence>
<dbReference type="InterPro" id="IPR006675">
    <property type="entry name" value="HDIG_dom"/>
</dbReference>
<dbReference type="AlphaFoldDB" id="A0A0E9M0A0"/>
<proteinExistence type="predicted"/>
<keyword evidence="3" id="KW-1185">Reference proteome</keyword>
<keyword evidence="2" id="KW-0378">Hydrolase</keyword>
<dbReference type="PANTHER" id="PTHR36442:SF1">
    <property type="entry name" value="CYCLIC-DI-AMP PHOSPHODIESTERASE PGPH"/>
    <property type="match status" value="1"/>
</dbReference>
<name>A0A0E9M0A0_9BACT</name>
<dbReference type="EMBL" id="BAZW01000025">
    <property type="protein sequence ID" value="GAO30555.1"/>
    <property type="molecule type" value="Genomic_DNA"/>
</dbReference>
<sequence>MYHDIGKLGSPIFFTENQNNGLNPHEKMPYDESAQIVIHHIESGIKMAQKEKLPRQIIDFIATHQGTMQTKYFYNSFINQNPDEDVDISMFSYPGPTPFTKETAVLMMADSVEAASRSLKSYTDDEIDRLVENIINSQIAEDQFIEAPITFKEISQVKDIFKQKLKNIYHARIEYPELKKKKK</sequence>
<dbReference type="PANTHER" id="PTHR36442">
    <property type="entry name" value="CYCLIC-DI-AMP PHOSPHODIESTERASE PGPH"/>
    <property type="match status" value="1"/>
</dbReference>
<dbReference type="GO" id="GO:0016787">
    <property type="term" value="F:hydrolase activity"/>
    <property type="evidence" value="ECO:0007669"/>
    <property type="project" value="UniProtKB-KW"/>
</dbReference>
<evidence type="ECO:0000259" key="1">
    <source>
        <dbReference type="Pfam" id="PF01966"/>
    </source>
</evidence>
<dbReference type="Pfam" id="PF01966">
    <property type="entry name" value="HD"/>
    <property type="match status" value="1"/>
</dbReference>
<comment type="caution">
    <text evidence="2">The sequence shown here is derived from an EMBL/GenBank/DDBJ whole genome shotgun (WGS) entry which is preliminary data.</text>
</comment>
<reference evidence="2 3" key="1">
    <citation type="journal article" date="2015" name="Microbes Environ.">
        <title>Distribution and evolution of nitrogen fixation genes in the phylum bacteroidetes.</title>
        <authorList>
            <person name="Inoue J."/>
            <person name="Oshima K."/>
            <person name="Suda W."/>
            <person name="Sakamoto M."/>
            <person name="Iino T."/>
            <person name="Noda S."/>
            <person name="Hongoh Y."/>
            <person name="Hattori M."/>
            <person name="Ohkuma M."/>
        </authorList>
    </citation>
    <scope>NUCLEOTIDE SEQUENCE [LARGE SCALE GENOMIC DNA]</scope>
    <source>
        <strain evidence="2">JCM 15548</strain>
    </source>
</reference>
<dbReference type="Proteomes" id="UP000032900">
    <property type="component" value="Unassembled WGS sequence"/>
</dbReference>
<dbReference type="InterPro" id="IPR006674">
    <property type="entry name" value="HD_domain"/>
</dbReference>
<dbReference type="NCBIfam" id="TIGR00277">
    <property type="entry name" value="HDIG"/>
    <property type="match status" value="1"/>
</dbReference>
<dbReference type="CDD" id="cd00077">
    <property type="entry name" value="HDc"/>
    <property type="match status" value="1"/>
</dbReference>
<evidence type="ECO:0000313" key="3">
    <source>
        <dbReference type="Proteomes" id="UP000032900"/>
    </source>
</evidence>
<gene>
    <name evidence="2" type="ORF">JCM15548_12841</name>
</gene>
<accession>A0A0E9M0A0</accession>
<organism evidence="2 3">
    <name type="scientific">Geofilum rubicundum JCM 15548</name>
    <dbReference type="NCBI Taxonomy" id="1236989"/>
    <lineage>
        <taxon>Bacteria</taxon>
        <taxon>Pseudomonadati</taxon>
        <taxon>Bacteroidota</taxon>
        <taxon>Bacteroidia</taxon>
        <taxon>Marinilabiliales</taxon>
        <taxon>Marinilabiliaceae</taxon>
        <taxon>Geofilum</taxon>
    </lineage>
</organism>
<dbReference type="SUPFAM" id="SSF109604">
    <property type="entry name" value="HD-domain/PDEase-like"/>
    <property type="match status" value="1"/>
</dbReference>
<feature type="domain" description="HD" evidence="1">
    <location>
        <begin position="2"/>
        <end position="114"/>
    </location>
</feature>
<dbReference type="InterPro" id="IPR003607">
    <property type="entry name" value="HD/PDEase_dom"/>
</dbReference>
<dbReference type="InterPro" id="IPR052722">
    <property type="entry name" value="PgpH_phosphodiesterase"/>
</dbReference>
<protein>
    <submittedName>
        <fullName evidence="2">Membrane protein containing HD superfamily hydrolase domain, YQFF ortholog</fullName>
    </submittedName>
</protein>
<dbReference type="STRING" id="1236989.JCM15548_12841"/>